<accession>A0AA50F4I2</accession>
<protein>
    <submittedName>
        <fullName evidence="7">ORFA</fullName>
    </submittedName>
</protein>
<evidence type="ECO:0000256" key="4">
    <source>
        <dbReference type="SAM" id="MobiDB-lite"/>
    </source>
</evidence>
<keyword evidence="2" id="KW-0548">Nucleotidyltransferase</keyword>
<feature type="domain" description="RdRp catalytic" evidence="6">
    <location>
        <begin position="1247"/>
        <end position="1379"/>
    </location>
</feature>
<evidence type="ECO:0000256" key="2">
    <source>
        <dbReference type="ARBA" id="ARBA00022695"/>
    </source>
</evidence>
<keyword evidence="1" id="KW-0808">Transferase</keyword>
<evidence type="ECO:0000313" key="7">
    <source>
        <dbReference type="EMBL" id="WLW42234.1"/>
    </source>
</evidence>
<dbReference type="InterPro" id="IPR007094">
    <property type="entry name" value="RNA-dir_pol_PSvirus"/>
</dbReference>
<reference evidence="7" key="1">
    <citation type="submission" date="2023-05" db="EMBL/GenBank/DDBJ databases">
        <title>New clades of mycoviruses infecting the obligatory biotroph Bremia lactucae representing distinct evolutionary trajectory for viruses infecting oomycetes.</title>
        <authorList>
            <person name="Forgia M."/>
            <person name="Daghino S."/>
            <person name="Chiapello M."/>
            <person name="Turina M."/>
        </authorList>
    </citation>
    <scope>NUCLEOTIDE SEQUENCE</scope>
    <source>
        <strain evidence="7">DML-A_DN168</strain>
    </source>
</reference>
<evidence type="ECO:0000256" key="5">
    <source>
        <dbReference type="SAM" id="Phobius"/>
    </source>
</evidence>
<evidence type="ECO:0000256" key="3">
    <source>
        <dbReference type="ARBA" id="ARBA00022953"/>
    </source>
</evidence>
<name>A0AA50F4I2_9VIRU</name>
<feature type="transmembrane region" description="Helical" evidence="5">
    <location>
        <begin position="884"/>
        <end position="908"/>
    </location>
</feature>
<dbReference type="PROSITE" id="PS50507">
    <property type="entry name" value="RDRP_SSRNA_POS"/>
    <property type="match status" value="1"/>
</dbReference>
<keyword evidence="5" id="KW-0812">Transmembrane</keyword>
<dbReference type="GO" id="GO:0039694">
    <property type="term" value="P:viral RNA genome replication"/>
    <property type="evidence" value="ECO:0007669"/>
    <property type="project" value="InterPro"/>
</dbReference>
<dbReference type="InterPro" id="IPR043502">
    <property type="entry name" value="DNA/RNA_pol_sf"/>
</dbReference>
<proteinExistence type="predicted"/>
<sequence>MVGFWDLIKTNRSVNNLKTIIILIIIELLMIETMLISLIIIKMKMSLLFKIFIISATLIHKITLISTGMRAHIGTTIEYLSQCLMILKEQLLKFISYFRISASDLYNYVKKELSTLNKELGETGENREPASSNSDEENKNLQADAKSANKEMEKEIKGMEMPELIDSDSDEKQETVPSVGNKLNEIVKNSVSKADKKQEEERINFKKALLKPATKQAVIKKAKYDVKTISDETLDKIIGKFKKDDVQIDEKEKKDLKSAARIYEKNSIPLFKDSKVILSSWIRQSKTVFTTHVKQFLVDKDEGVEISLMRNGNMYGCISTIYHRTFGELKITATHVAHSFSAITWYKCNPQVMISKKAQGISIPSQVAVGEKCRIITCAIDGSKHEIVTKIARRFVCDQEPNKVSVTAIAMTFEPPSKEFVYSGSLVVTSDGLFVVSSGYKDRKSHTLIAFSLVIHDKIIQINDKAINKPKLTTFIKPQSDEAKAIYFKNVINLSSCPNSLLKNSLIYGCDYNVGASASILTLRPTYSTDDRLASTTGVNMTILIVVDELNDANIRMVEMVSKSYRNCRFVVMNIKEDCDLEYEEDDNKNCKTLCSGHLDPDNVVMGDHVLLTKRLGERLKKFYITGYRDIAGCSGYGLILAINKCFKSRPYLRLQNGSERLLPSVGSDFDLPLGIDCSEAVPYEDEKWRFAIYGLDYVMTDVGVVKVNKIDYAPSDISDTGFRKKFKVTIRTWEWLCTKIKSIAIMVKDRLFKAIGIKQERRRKFSLSMFNKRKPLLSNVFNLAKNTSTTIKVITTTILLGIQMMMVYRPFSLDSVFDRVNGLLAGFQKRKWQRSKLMMNRSGIEGDVEARYIVGLEKPNIGEVVMTVEQQLERFERRKNIRLFMLAIVVNLFSSLLLGSIVIPGVMTSLALAASIEYSSYDSLNVVLLSSLVPYSVKIFCLIECILSYMKISIPNSIRKILVPAKAFTALTSFKLLNERCDHKWTDKNEINKSRSEKNVDEISEYWLKKGMVAIDDSAVFIQAQTPIGEKDHKNIEINDLRELEGIELLTKNRHIEYYAARQDNEMFCFSIKKRFMSKKKDIDKRTLSKFQLSCDKLFSNLALSKISQKEAIKKAISTSGSAGEFAKYTILESLWKSSEIPSIANTWGLIMSSLINHATITGNIEQEICEYMIYTKVELLPLDEDGKIKITRLLNAPNLAVRFPDNIAFYPMNESISLSRKDGIPQVGINIFRELPACVNFMKKLIAILADFSDFDGSQHPMLLITPLRSRLIALSNESGKTMIQKVREAMYMIARYKSHTERVSTSSRSVVLRFDGQQASGDITTSDDNSMRSAAYLNMVIEETGNTDCLARKEIGCGCSGDDTWLLMDESSNQEASMVMKMEEVSNNLGWKLKYVDIEKRNAKIEILGHRVKEITFLTSFKTLVKIPIVSRSKVRSWSKWCKNAEMTAGLNNNKRSKLTSKMLSYALGQFYDVEMYLMCILCLIKLNSRSDRNIKLPYLWSKSMGIINLRSLSLEGVIKIHRGIELSEKLIGRIIYKKNLSAIEKIMFEMKKYLKINLSDMLIEFEGNIYLNTDIMLNHVKLYMESQDKRGYLTGKKQFTKWWEANESTDKDDTIKQETTVKTQKNLSEEYSEEDNRVADKCEYCHKKLMKINVEVSKFYITVIVCQKCSASNKLKPGEKIVPVEITMKKVSLYSTID</sequence>
<evidence type="ECO:0000259" key="6">
    <source>
        <dbReference type="PROSITE" id="PS50507"/>
    </source>
</evidence>
<feature type="transmembrane region" description="Helical" evidence="5">
    <location>
        <begin position="20"/>
        <end position="40"/>
    </location>
</feature>
<dbReference type="GO" id="GO:0003968">
    <property type="term" value="F:RNA-directed RNA polymerase activity"/>
    <property type="evidence" value="ECO:0007669"/>
    <property type="project" value="InterPro"/>
</dbReference>
<dbReference type="EMBL" id="OR060923">
    <property type="protein sequence ID" value="WLW42234.1"/>
    <property type="molecule type" value="Genomic_RNA"/>
</dbReference>
<keyword evidence="3" id="KW-0693">Viral RNA replication</keyword>
<keyword evidence="5" id="KW-0472">Membrane</keyword>
<evidence type="ECO:0000256" key="1">
    <source>
        <dbReference type="ARBA" id="ARBA00022679"/>
    </source>
</evidence>
<dbReference type="SUPFAM" id="SSF56672">
    <property type="entry name" value="DNA/RNA polymerases"/>
    <property type="match status" value="1"/>
</dbReference>
<feature type="region of interest" description="Disordered" evidence="4">
    <location>
        <begin position="120"/>
        <end position="150"/>
    </location>
</feature>
<keyword evidence="5" id="KW-1133">Transmembrane helix</keyword>
<organism evidence="7">
    <name type="scientific">Bremia lactucae associated ORFan virus 1</name>
    <dbReference type="NCBI Taxonomy" id="3070700"/>
    <lineage>
        <taxon>Viruses</taxon>
        <taxon>Riboviria</taxon>
    </lineage>
</organism>